<dbReference type="PANTHER" id="PTHR43630:SF1">
    <property type="entry name" value="POLY-BETA-1,6-N-ACETYL-D-GLUCOSAMINE SYNTHASE"/>
    <property type="match status" value="1"/>
</dbReference>
<reference evidence="5 6" key="1">
    <citation type="submission" date="2019-10" db="EMBL/GenBank/DDBJ databases">
        <title>The completed genome of Lactobacillus harbinensis M1.</title>
        <authorList>
            <person name="Zheng Y."/>
        </authorList>
    </citation>
    <scope>NUCLEOTIDE SEQUENCE [LARGE SCALE GENOMIC DNA]</scope>
    <source>
        <strain evidence="5 6">M1</strain>
    </source>
</reference>
<dbReference type="KEGG" id="lhb:D1010_03790"/>
<dbReference type="AlphaFoldDB" id="A0A510TTL7"/>
<accession>A0A510TTL7</accession>
<proteinExistence type="inferred from homology"/>
<dbReference type="PANTHER" id="PTHR43630">
    <property type="entry name" value="POLY-BETA-1,6-N-ACETYL-D-GLUCOSAMINE SYNTHASE"/>
    <property type="match status" value="1"/>
</dbReference>
<organism evidence="5 6">
    <name type="scientific">Schleiferilactobacillus harbinensis</name>
    <dbReference type="NCBI Taxonomy" id="304207"/>
    <lineage>
        <taxon>Bacteria</taxon>
        <taxon>Bacillati</taxon>
        <taxon>Bacillota</taxon>
        <taxon>Bacilli</taxon>
        <taxon>Lactobacillales</taxon>
        <taxon>Lactobacillaceae</taxon>
        <taxon>Schleiferilactobacillus</taxon>
    </lineage>
</organism>
<evidence type="ECO:0000256" key="1">
    <source>
        <dbReference type="ARBA" id="ARBA00006739"/>
    </source>
</evidence>
<feature type="domain" description="Glycosyltransferase 2-like" evidence="4">
    <location>
        <begin position="144"/>
        <end position="349"/>
    </location>
</feature>
<dbReference type="Gene3D" id="3.90.550.10">
    <property type="entry name" value="Spore Coat Polysaccharide Biosynthesis Protein SpsA, Chain A"/>
    <property type="match status" value="1"/>
</dbReference>
<sequence length="430" mass="48413">MTWLKIVITLSFIAYLIYLSDFALAASIRPKTIKPVPKAENFTLYIVIPVLNEEQVIGQTLLSLLAEIRKLPTNIAPWIVTVNDDSDDQSQAIITALQADHPNILPFDRPPEEAHQGKGDVLNYAVNVIQHLPNGNPDHTILGILDADSKISAADLTKVIDYFTAHPDIAMLQGSVKIYNDDHWLTRMQDFEFVGVNSALQQVRETYGEGIASGNGQFVTLSMALANPWGKGLLEDLEFTLRAWLKGYKTAFSDDIVVAQSGVDKMRPLIRQRVRWCQGSMQCWRYLPALWRSKQINRFQKFDTTLWLVLPVLSTLIPITNIIALIIQVYNYLHGPAGWISPALVVILLLSFAICMAIGLEYHENMAKITPVSYHHALWLSVLYQAYLVLLIPVPYIALGRQILHMTKWDKTEHASAPETASQSHIWPVK</sequence>
<evidence type="ECO:0000256" key="3">
    <source>
        <dbReference type="ARBA" id="ARBA00022679"/>
    </source>
</evidence>
<dbReference type="Pfam" id="PF13632">
    <property type="entry name" value="Glyco_trans_2_3"/>
    <property type="match status" value="1"/>
</dbReference>
<dbReference type="Proteomes" id="UP000326779">
    <property type="component" value="Chromosome"/>
</dbReference>
<dbReference type="EMBL" id="CP045143">
    <property type="protein sequence ID" value="QFR22638.1"/>
    <property type="molecule type" value="Genomic_DNA"/>
</dbReference>
<gene>
    <name evidence="5" type="ORF">D1010_03790</name>
</gene>
<dbReference type="RefSeq" id="WP_146994204.1">
    <property type="nucleotide sequence ID" value="NZ_BJTX01000014.1"/>
</dbReference>
<name>A0A510TTL7_9LACO</name>
<evidence type="ECO:0000259" key="4">
    <source>
        <dbReference type="Pfam" id="PF13632"/>
    </source>
</evidence>
<keyword evidence="3 5" id="KW-0808">Transferase</keyword>
<protein>
    <submittedName>
        <fullName evidence="5">Glycosyltransferase</fullName>
    </submittedName>
</protein>
<dbReference type="GO" id="GO:0016757">
    <property type="term" value="F:glycosyltransferase activity"/>
    <property type="evidence" value="ECO:0007669"/>
    <property type="project" value="UniProtKB-KW"/>
</dbReference>
<dbReference type="SUPFAM" id="SSF53448">
    <property type="entry name" value="Nucleotide-diphospho-sugar transferases"/>
    <property type="match status" value="1"/>
</dbReference>
<dbReference type="InterPro" id="IPR001173">
    <property type="entry name" value="Glyco_trans_2-like"/>
</dbReference>
<comment type="similarity">
    <text evidence="1">Belongs to the glycosyltransferase 2 family.</text>
</comment>
<evidence type="ECO:0000313" key="5">
    <source>
        <dbReference type="EMBL" id="QFR22638.1"/>
    </source>
</evidence>
<dbReference type="InterPro" id="IPR029044">
    <property type="entry name" value="Nucleotide-diphossugar_trans"/>
</dbReference>
<evidence type="ECO:0000256" key="2">
    <source>
        <dbReference type="ARBA" id="ARBA00022676"/>
    </source>
</evidence>
<evidence type="ECO:0000313" key="6">
    <source>
        <dbReference type="Proteomes" id="UP000326779"/>
    </source>
</evidence>
<keyword evidence="2" id="KW-0328">Glycosyltransferase</keyword>